<comment type="caution">
    <text evidence="2">The sequence shown here is derived from an EMBL/GenBank/DDBJ whole genome shotgun (WGS) entry which is preliminary data.</text>
</comment>
<proteinExistence type="predicted"/>
<feature type="transmembrane region" description="Helical" evidence="1">
    <location>
        <begin position="31"/>
        <end position="50"/>
    </location>
</feature>
<feature type="transmembrane region" description="Helical" evidence="1">
    <location>
        <begin position="57"/>
        <end position="74"/>
    </location>
</feature>
<dbReference type="InterPro" id="IPR036019">
    <property type="entry name" value="MscL_channel"/>
</dbReference>
<name>A0ABM9N553_9LACO</name>
<protein>
    <submittedName>
        <fullName evidence="2">Large-conductance mechanosensitive channel (MscL)</fullName>
    </submittedName>
</protein>
<accession>A0ABM9N553</accession>
<keyword evidence="3" id="KW-1185">Reference proteome</keyword>
<keyword evidence="1" id="KW-0472">Membrane</keyword>
<evidence type="ECO:0000256" key="1">
    <source>
        <dbReference type="SAM" id="Phobius"/>
    </source>
</evidence>
<keyword evidence="1" id="KW-0812">Transmembrane</keyword>
<keyword evidence="1" id="KW-1133">Transmembrane helix</keyword>
<dbReference type="RefSeq" id="WP_349641856.1">
    <property type="nucleotide sequence ID" value="NZ_CAWVOH010000002.1"/>
</dbReference>
<feature type="transmembrane region" description="Helical" evidence="1">
    <location>
        <begin position="94"/>
        <end position="113"/>
    </location>
</feature>
<gene>
    <name evidence="2" type="ORF">R54876_GBNLAHCA_00865</name>
</gene>
<dbReference type="EMBL" id="CAWVOH010000002">
    <property type="protein sequence ID" value="CAK8054303.1"/>
    <property type="molecule type" value="Genomic_DNA"/>
</dbReference>
<evidence type="ECO:0000313" key="2">
    <source>
        <dbReference type="EMBL" id="CAK8054303.1"/>
    </source>
</evidence>
<organism evidence="2 3">
    <name type="scientific">Eupransor demetentiae</name>
    <dbReference type="NCBI Taxonomy" id="3109584"/>
    <lineage>
        <taxon>Bacteria</taxon>
        <taxon>Bacillati</taxon>
        <taxon>Bacillota</taxon>
        <taxon>Bacilli</taxon>
        <taxon>Lactobacillales</taxon>
        <taxon>Lactobacillaceae</taxon>
        <taxon>Eupransor</taxon>
    </lineage>
</organism>
<reference evidence="2 3" key="1">
    <citation type="submission" date="2024-01" db="EMBL/GenBank/DDBJ databases">
        <authorList>
            <person name="Botero Cardona J."/>
        </authorList>
    </citation>
    <scope>NUCLEOTIDE SEQUENCE [LARGE SCALE GENOMIC DNA]</scope>
    <source>
        <strain evidence="2 3">LMG 33000</strain>
    </source>
</reference>
<evidence type="ECO:0000313" key="3">
    <source>
        <dbReference type="Proteomes" id="UP001314241"/>
    </source>
</evidence>
<dbReference type="SUPFAM" id="SSF81330">
    <property type="entry name" value="Gated mechanosensitive channel"/>
    <property type="match status" value="1"/>
</dbReference>
<sequence>MKEEKRKHSFVDQTNALIHNSSETLVSFRQFIFAPNLLTFVISVVVGNSIGSMVKDLVNFVIGLGTFLYQWAFYAGHPLNPNYFINQTEPLLGSFFSMLIVAAVVFYSIQFINDKLIRTESEKWGFDQYHTDMLEIQKIQKRNVELQVENAKLQGQVLEQLKALNKNKD</sequence>
<dbReference type="Proteomes" id="UP001314241">
    <property type="component" value="Unassembled WGS sequence"/>
</dbReference>